<sequence>MVSEFVGEAWRHERVACFGMGTGGQCALGWRWVRWTRADALDATASSAPPSGACTLGKMVVIPAPSRERSPRRLDGHPLLSQRGAYYVISRASATSQMRVWLIDARIAPVDAPAPPQHAQACQTPEERGTIEPCPTLRSLLSQQYMYEL</sequence>
<accession>A0ACB8S533</accession>
<dbReference type="EMBL" id="MU275852">
    <property type="protein sequence ID" value="KAI0051389.1"/>
    <property type="molecule type" value="Genomic_DNA"/>
</dbReference>
<reference evidence="1" key="2">
    <citation type="journal article" date="2022" name="New Phytol.">
        <title>Evolutionary transition to the ectomycorrhizal habit in the genomes of a hyperdiverse lineage of mushroom-forming fungi.</title>
        <authorList>
            <person name="Looney B."/>
            <person name="Miyauchi S."/>
            <person name="Morin E."/>
            <person name="Drula E."/>
            <person name="Courty P.E."/>
            <person name="Kohler A."/>
            <person name="Kuo A."/>
            <person name="LaButti K."/>
            <person name="Pangilinan J."/>
            <person name="Lipzen A."/>
            <person name="Riley R."/>
            <person name="Andreopoulos W."/>
            <person name="He G."/>
            <person name="Johnson J."/>
            <person name="Nolan M."/>
            <person name="Tritt A."/>
            <person name="Barry K.W."/>
            <person name="Grigoriev I.V."/>
            <person name="Nagy L.G."/>
            <person name="Hibbett D."/>
            <person name="Henrissat B."/>
            <person name="Matheny P.B."/>
            <person name="Labbe J."/>
            <person name="Martin F.M."/>
        </authorList>
    </citation>
    <scope>NUCLEOTIDE SEQUENCE</scope>
    <source>
        <strain evidence="1">FP105234-sp</strain>
    </source>
</reference>
<organism evidence="1 2">
    <name type="scientific">Auriscalpium vulgare</name>
    <dbReference type="NCBI Taxonomy" id="40419"/>
    <lineage>
        <taxon>Eukaryota</taxon>
        <taxon>Fungi</taxon>
        <taxon>Dikarya</taxon>
        <taxon>Basidiomycota</taxon>
        <taxon>Agaricomycotina</taxon>
        <taxon>Agaricomycetes</taxon>
        <taxon>Russulales</taxon>
        <taxon>Auriscalpiaceae</taxon>
        <taxon>Auriscalpium</taxon>
    </lineage>
</organism>
<comment type="caution">
    <text evidence="1">The sequence shown here is derived from an EMBL/GenBank/DDBJ whole genome shotgun (WGS) entry which is preliminary data.</text>
</comment>
<reference evidence="1" key="1">
    <citation type="submission" date="2021-02" db="EMBL/GenBank/DDBJ databases">
        <authorList>
            <consortium name="DOE Joint Genome Institute"/>
            <person name="Ahrendt S."/>
            <person name="Looney B.P."/>
            <person name="Miyauchi S."/>
            <person name="Morin E."/>
            <person name="Drula E."/>
            <person name="Courty P.E."/>
            <person name="Chicoki N."/>
            <person name="Fauchery L."/>
            <person name="Kohler A."/>
            <person name="Kuo A."/>
            <person name="Labutti K."/>
            <person name="Pangilinan J."/>
            <person name="Lipzen A."/>
            <person name="Riley R."/>
            <person name="Andreopoulos W."/>
            <person name="He G."/>
            <person name="Johnson J."/>
            <person name="Barry K.W."/>
            <person name="Grigoriev I.V."/>
            <person name="Nagy L."/>
            <person name="Hibbett D."/>
            <person name="Henrissat B."/>
            <person name="Matheny P.B."/>
            <person name="Labbe J."/>
            <person name="Martin F."/>
        </authorList>
    </citation>
    <scope>NUCLEOTIDE SEQUENCE</scope>
    <source>
        <strain evidence="1">FP105234-sp</strain>
    </source>
</reference>
<evidence type="ECO:0000313" key="2">
    <source>
        <dbReference type="Proteomes" id="UP000814033"/>
    </source>
</evidence>
<evidence type="ECO:0000313" key="1">
    <source>
        <dbReference type="EMBL" id="KAI0051389.1"/>
    </source>
</evidence>
<protein>
    <submittedName>
        <fullName evidence="1">Uncharacterized protein</fullName>
    </submittedName>
</protein>
<proteinExistence type="predicted"/>
<gene>
    <name evidence="1" type="ORF">FA95DRAFT_1554459</name>
</gene>
<dbReference type="Proteomes" id="UP000814033">
    <property type="component" value="Unassembled WGS sequence"/>
</dbReference>
<name>A0ACB8S533_9AGAM</name>
<keyword evidence="2" id="KW-1185">Reference proteome</keyword>